<keyword evidence="2 4" id="KW-0863">Zinc-finger</keyword>
<dbReference type="InterPro" id="IPR050731">
    <property type="entry name" value="HRD1_E3_ubiq-ligases"/>
</dbReference>
<keyword evidence="3" id="KW-0862">Zinc</keyword>
<evidence type="ECO:0000256" key="5">
    <source>
        <dbReference type="SAM" id="MobiDB-lite"/>
    </source>
</evidence>
<dbReference type="PROSITE" id="PS50089">
    <property type="entry name" value="ZF_RING_2"/>
    <property type="match status" value="1"/>
</dbReference>
<evidence type="ECO:0000313" key="9">
    <source>
        <dbReference type="Proteomes" id="UP000682733"/>
    </source>
</evidence>
<comment type="caution">
    <text evidence="8">The sequence shown here is derived from an EMBL/GenBank/DDBJ whole genome shotgun (WGS) entry which is preliminary data.</text>
</comment>
<dbReference type="GO" id="GO:0061630">
    <property type="term" value="F:ubiquitin protein ligase activity"/>
    <property type="evidence" value="ECO:0007669"/>
    <property type="project" value="TreeGrafter"/>
</dbReference>
<dbReference type="Pfam" id="PF13639">
    <property type="entry name" value="zf-RING_2"/>
    <property type="match status" value="1"/>
</dbReference>
<dbReference type="GO" id="GO:0043161">
    <property type="term" value="P:proteasome-mediated ubiquitin-dependent protein catabolic process"/>
    <property type="evidence" value="ECO:0007669"/>
    <property type="project" value="TreeGrafter"/>
</dbReference>
<protein>
    <recommendedName>
        <fullName evidence="6">RING-type domain-containing protein</fullName>
    </recommendedName>
</protein>
<evidence type="ECO:0000256" key="1">
    <source>
        <dbReference type="ARBA" id="ARBA00022723"/>
    </source>
</evidence>
<dbReference type="GO" id="GO:0012505">
    <property type="term" value="C:endomembrane system"/>
    <property type="evidence" value="ECO:0007669"/>
    <property type="project" value="TreeGrafter"/>
</dbReference>
<feature type="compositionally biased region" description="Acidic residues" evidence="5">
    <location>
        <begin position="161"/>
        <end position="171"/>
    </location>
</feature>
<name>A0A8S2RRI1_9BILA</name>
<evidence type="ECO:0000256" key="3">
    <source>
        <dbReference type="ARBA" id="ARBA00022833"/>
    </source>
</evidence>
<gene>
    <name evidence="7" type="ORF">OVA965_LOCUS30988</name>
    <name evidence="8" type="ORF">TMI583_LOCUS31806</name>
</gene>
<dbReference type="InterPro" id="IPR001841">
    <property type="entry name" value="Znf_RING"/>
</dbReference>
<feature type="domain" description="RING-type" evidence="6">
    <location>
        <begin position="260"/>
        <end position="305"/>
    </location>
</feature>
<dbReference type="AlphaFoldDB" id="A0A8S2RRI1"/>
<dbReference type="GO" id="GO:0008270">
    <property type="term" value="F:zinc ion binding"/>
    <property type="evidence" value="ECO:0007669"/>
    <property type="project" value="UniProtKB-KW"/>
</dbReference>
<accession>A0A8S2RRI1</accession>
<dbReference type="Gene3D" id="3.40.50.300">
    <property type="entry name" value="P-loop containing nucleotide triphosphate hydrolases"/>
    <property type="match status" value="1"/>
</dbReference>
<evidence type="ECO:0000259" key="6">
    <source>
        <dbReference type="PROSITE" id="PS50089"/>
    </source>
</evidence>
<feature type="region of interest" description="Disordered" evidence="5">
    <location>
        <begin position="161"/>
        <end position="180"/>
    </location>
</feature>
<dbReference type="EMBL" id="CAJOBA010044565">
    <property type="protein sequence ID" value="CAF4165604.1"/>
    <property type="molecule type" value="Genomic_DNA"/>
</dbReference>
<proteinExistence type="predicted"/>
<keyword evidence="1" id="KW-0479">Metal-binding</keyword>
<dbReference type="SUPFAM" id="SSF57850">
    <property type="entry name" value="RING/U-box"/>
    <property type="match status" value="1"/>
</dbReference>
<evidence type="ECO:0000256" key="4">
    <source>
        <dbReference type="PROSITE-ProRule" id="PRU00175"/>
    </source>
</evidence>
<evidence type="ECO:0000313" key="7">
    <source>
        <dbReference type="EMBL" id="CAF1355244.1"/>
    </source>
</evidence>
<dbReference type="InterPro" id="IPR013083">
    <property type="entry name" value="Znf_RING/FYVE/PHD"/>
</dbReference>
<dbReference type="InterPro" id="IPR027417">
    <property type="entry name" value="P-loop_NTPase"/>
</dbReference>
<evidence type="ECO:0000256" key="2">
    <source>
        <dbReference type="ARBA" id="ARBA00022771"/>
    </source>
</evidence>
<dbReference type="Gene3D" id="3.30.40.10">
    <property type="entry name" value="Zinc/RING finger domain, C3HC4 (zinc finger)"/>
    <property type="match status" value="1"/>
</dbReference>
<sequence>MVNCCYNRSVDLDELKAPSGVSGDDRIIGTTSSISNYVDQRNKIVYVDTIGYGDVRFHQDRESFLLFFRELICYSSIGYNWLFLFIRYQQLSADIFVYIQTLEQLLGEKAFTRCSIVFTHCKIKGMTRERCIEANKEHDGIVRILKKFNNIIFGDMDTDAVSEEDSDSDDDQQAKERLHDKKRKQRTKFMNKMLTQIDHTDETILSLEKHWYQHYWTKFTSLMGYYFEKVVGKPNELSKLYKLAAGLKKDIPVTIYYEECSICLELIIEIVDHSPKACITKCGHVFHYDCLRRSFDQQKKCPNCRKDLRSLPEKVSGLVIGLKQVQDPLKSNVD</sequence>
<organism evidence="8 9">
    <name type="scientific">Didymodactylos carnosus</name>
    <dbReference type="NCBI Taxonomy" id="1234261"/>
    <lineage>
        <taxon>Eukaryota</taxon>
        <taxon>Metazoa</taxon>
        <taxon>Spiralia</taxon>
        <taxon>Gnathifera</taxon>
        <taxon>Rotifera</taxon>
        <taxon>Eurotatoria</taxon>
        <taxon>Bdelloidea</taxon>
        <taxon>Philodinida</taxon>
        <taxon>Philodinidae</taxon>
        <taxon>Didymodactylos</taxon>
    </lineage>
</organism>
<dbReference type="PANTHER" id="PTHR22763">
    <property type="entry name" value="RING ZINC FINGER PROTEIN"/>
    <property type="match status" value="1"/>
</dbReference>
<dbReference type="Proteomes" id="UP000682733">
    <property type="component" value="Unassembled WGS sequence"/>
</dbReference>
<dbReference type="EMBL" id="CAJNOK010022919">
    <property type="protein sequence ID" value="CAF1355244.1"/>
    <property type="molecule type" value="Genomic_DNA"/>
</dbReference>
<evidence type="ECO:0000313" key="8">
    <source>
        <dbReference type="EMBL" id="CAF4165604.1"/>
    </source>
</evidence>
<reference evidence="8" key="1">
    <citation type="submission" date="2021-02" db="EMBL/GenBank/DDBJ databases">
        <authorList>
            <person name="Nowell W R."/>
        </authorList>
    </citation>
    <scope>NUCLEOTIDE SEQUENCE</scope>
</reference>
<dbReference type="Proteomes" id="UP000677228">
    <property type="component" value="Unassembled WGS sequence"/>
</dbReference>
<dbReference type="SMART" id="SM00184">
    <property type="entry name" value="RING"/>
    <property type="match status" value="1"/>
</dbReference>